<dbReference type="Proteomes" id="UP000001075">
    <property type="component" value="Unassembled WGS sequence"/>
</dbReference>
<gene>
    <name evidence="1" type="ORF">I79_015801</name>
</gene>
<protein>
    <submittedName>
        <fullName evidence="1">Uncharacterized protein</fullName>
    </submittedName>
</protein>
<dbReference type="AlphaFoldDB" id="G3HXN8"/>
<name>G3HXN8_CRIGR</name>
<dbReference type="InParanoid" id="G3HXN8"/>
<organism evidence="1 2">
    <name type="scientific">Cricetulus griseus</name>
    <name type="common">Chinese hamster</name>
    <name type="synonym">Cricetulus barabensis griseus</name>
    <dbReference type="NCBI Taxonomy" id="10029"/>
    <lineage>
        <taxon>Eukaryota</taxon>
        <taxon>Metazoa</taxon>
        <taxon>Chordata</taxon>
        <taxon>Craniata</taxon>
        <taxon>Vertebrata</taxon>
        <taxon>Euteleostomi</taxon>
        <taxon>Mammalia</taxon>
        <taxon>Eutheria</taxon>
        <taxon>Euarchontoglires</taxon>
        <taxon>Glires</taxon>
        <taxon>Rodentia</taxon>
        <taxon>Myomorpha</taxon>
        <taxon>Muroidea</taxon>
        <taxon>Cricetidae</taxon>
        <taxon>Cricetinae</taxon>
        <taxon>Cricetulus</taxon>
    </lineage>
</organism>
<reference evidence="2" key="1">
    <citation type="journal article" date="2011" name="Nat. Biotechnol.">
        <title>The genomic sequence of the Chinese hamster ovary (CHO)-K1 cell line.</title>
        <authorList>
            <person name="Xu X."/>
            <person name="Nagarajan H."/>
            <person name="Lewis N.E."/>
            <person name="Pan S."/>
            <person name="Cai Z."/>
            <person name="Liu X."/>
            <person name="Chen W."/>
            <person name="Xie M."/>
            <person name="Wang W."/>
            <person name="Hammond S."/>
            <person name="Andersen M.R."/>
            <person name="Neff N."/>
            <person name="Passarelli B."/>
            <person name="Koh W."/>
            <person name="Fan H.C."/>
            <person name="Wang J."/>
            <person name="Gui Y."/>
            <person name="Lee K.H."/>
            <person name="Betenbaugh M.J."/>
            <person name="Quake S.R."/>
            <person name="Famili I."/>
            <person name="Palsson B.O."/>
            <person name="Wang J."/>
        </authorList>
    </citation>
    <scope>NUCLEOTIDE SEQUENCE [LARGE SCALE GENOMIC DNA]</scope>
    <source>
        <strain evidence="2">CHO K1 cell line</strain>
    </source>
</reference>
<sequence>MVTSEQTARGRERKGPLPVCPCLYISLPAMSLPAYITRLLFTTFPRIVLNA</sequence>
<evidence type="ECO:0000313" key="1">
    <source>
        <dbReference type="EMBL" id="EGW03264.1"/>
    </source>
</evidence>
<accession>G3HXN8</accession>
<dbReference type="EMBL" id="JH000887">
    <property type="protein sequence ID" value="EGW03264.1"/>
    <property type="molecule type" value="Genomic_DNA"/>
</dbReference>
<proteinExistence type="predicted"/>
<evidence type="ECO:0000313" key="2">
    <source>
        <dbReference type="Proteomes" id="UP000001075"/>
    </source>
</evidence>